<evidence type="ECO:0000256" key="2">
    <source>
        <dbReference type="ARBA" id="ARBA00009706"/>
    </source>
</evidence>
<evidence type="ECO:0000256" key="4">
    <source>
        <dbReference type="ARBA" id="ARBA00022989"/>
    </source>
</evidence>
<feature type="non-terminal residue" evidence="8">
    <location>
        <position position="1"/>
    </location>
</feature>
<evidence type="ECO:0000313" key="10">
    <source>
        <dbReference type="Proteomes" id="UP000030764"/>
    </source>
</evidence>
<evidence type="ECO:0000256" key="5">
    <source>
        <dbReference type="ARBA" id="ARBA00023136"/>
    </source>
</evidence>
<evidence type="ECO:0000256" key="7">
    <source>
        <dbReference type="SAM" id="Phobius"/>
    </source>
</evidence>
<keyword evidence="4 7" id="KW-1133">Transmembrane helix</keyword>
<organism evidence="8 10">
    <name type="scientific">Trichuris suis</name>
    <name type="common">pig whipworm</name>
    <dbReference type="NCBI Taxonomy" id="68888"/>
    <lineage>
        <taxon>Eukaryota</taxon>
        <taxon>Metazoa</taxon>
        <taxon>Ecdysozoa</taxon>
        <taxon>Nematoda</taxon>
        <taxon>Enoplea</taxon>
        <taxon>Dorylaimia</taxon>
        <taxon>Trichinellida</taxon>
        <taxon>Trichuridae</taxon>
        <taxon>Trichuris</taxon>
    </lineage>
</organism>
<comment type="subcellular location">
    <subcellularLocation>
        <location evidence="1">Membrane</location>
        <topology evidence="1">Multi-pass membrane protein</topology>
    </subcellularLocation>
</comment>
<dbReference type="EMBL" id="KL363344">
    <property type="protein sequence ID" value="KFD46993.1"/>
    <property type="molecule type" value="Genomic_DNA"/>
</dbReference>
<dbReference type="PANTHER" id="PTHR13624">
    <property type="entry name" value="RE42071P"/>
    <property type="match status" value="1"/>
</dbReference>
<feature type="transmembrane region" description="Helical" evidence="7">
    <location>
        <begin position="173"/>
        <end position="191"/>
    </location>
</feature>
<keyword evidence="10" id="KW-1185">Reference proteome</keyword>
<comment type="similarity">
    <text evidence="2">Belongs to the TMEM161 family.</text>
</comment>
<gene>
    <name evidence="8" type="ORF">M513_12123</name>
    <name evidence="9" type="ORF">M514_12123</name>
</gene>
<dbReference type="GO" id="GO:0016020">
    <property type="term" value="C:membrane"/>
    <property type="evidence" value="ECO:0007669"/>
    <property type="project" value="UniProtKB-SubCell"/>
</dbReference>
<dbReference type="EMBL" id="KL367608">
    <property type="protein sequence ID" value="KFD61864.1"/>
    <property type="molecule type" value="Genomic_DNA"/>
</dbReference>
<accession>A0A085LPU7</accession>
<dbReference type="Proteomes" id="UP000030764">
    <property type="component" value="Unassembled WGS sequence"/>
</dbReference>
<proteinExistence type="inferred from homology"/>
<dbReference type="Proteomes" id="UP000030758">
    <property type="component" value="Unassembled WGS sequence"/>
</dbReference>
<feature type="transmembrane region" description="Helical" evidence="7">
    <location>
        <begin position="437"/>
        <end position="459"/>
    </location>
</feature>
<feature type="transmembrane region" description="Helical" evidence="7">
    <location>
        <begin position="231"/>
        <end position="251"/>
    </location>
</feature>
<dbReference type="PANTHER" id="PTHR13624:SF6">
    <property type="entry name" value="EMEI"/>
    <property type="match status" value="1"/>
</dbReference>
<evidence type="ECO:0000313" key="9">
    <source>
        <dbReference type="EMBL" id="KFD61864.1"/>
    </source>
</evidence>
<protein>
    <submittedName>
        <fullName evidence="8">Uncharacterized protein</fullName>
    </submittedName>
</protein>
<sequence>GIVSFQFVLTLVAASILHRLLPKRSIGLWLLSRGYVCYLPPSDEELLKCMKKYSQFSSRRSRQRRIHSSSDAVYQFSKQHLSFDLQPCVVSKNELIYLPFCDEFLWMIDFAFVTFIVFSCSELFHLLSPGRANQEVNLSVVWYLIMACICLKNMFRMTAVYFNFSGAKGERSLCIATGVVSFFIIMTLLLFSDQVLDVGIHEAFDNFTLTTADFYAMHDIRYPQVGSPATFYFNLSWMLALLSMLLTFPCFRLARTYKDALESNGLNALQRVALHFSLLGPCCCLLWCRPVAERLLESNAFFLLPHLDLGSARVLVVMIFVGFRLSTAGPCLQAYLNLAIKKIAKLRTEAGKISNKDLNAYISSVFIYFVAVANQYYAPPLFLFSVNCLLKTLGNYSWLPLNSQPTAVTPPMSGAKDDLWRMTSFSTIFNVTVNRGLWNVIVSTTCSIQFALSVVAIVYSSYFQTSAVGS</sequence>
<feature type="transmembrane region" description="Helical" evidence="7">
    <location>
        <begin position="312"/>
        <end position="338"/>
    </location>
</feature>
<keyword evidence="6" id="KW-0325">Glycoprotein</keyword>
<keyword evidence="5 7" id="KW-0472">Membrane</keyword>
<keyword evidence="3 7" id="KW-0812">Transmembrane</keyword>
<dbReference type="AlphaFoldDB" id="A0A085LPU7"/>
<name>A0A085LPU7_9BILA</name>
<feature type="transmembrane region" description="Helical" evidence="7">
    <location>
        <begin position="104"/>
        <end position="128"/>
    </location>
</feature>
<evidence type="ECO:0000256" key="1">
    <source>
        <dbReference type="ARBA" id="ARBA00004141"/>
    </source>
</evidence>
<reference evidence="8 10" key="1">
    <citation type="journal article" date="2014" name="Nat. Genet.">
        <title>Genome and transcriptome of the porcine whipworm Trichuris suis.</title>
        <authorList>
            <person name="Jex A.R."/>
            <person name="Nejsum P."/>
            <person name="Schwarz E.M."/>
            <person name="Hu L."/>
            <person name="Young N.D."/>
            <person name="Hall R.S."/>
            <person name="Korhonen P.K."/>
            <person name="Liao S."/>
            <person name="Thamsborg S."/>
            <person name="Xia J."/>
            <person name="Xu P."/>
            <person name="Wang S."/>
            <person name="Scheerlinck J.P."/>
            <person name="Hofmann A."/>
            <person name="Sternberg P.W."/>
            <person name="Wang J."/>
            <person name="Gasser R.B."/>
        </authorList>
    </citation>
    <scope>NUCLEOTIDE SEQUENCE [LARGE SCALE GENOMIC DNA]</scope>
    <source>
        <strain evidence="9">DCEP-RM93F</strain>
        <strain evidence="8">DCEP-RM93M</strain>
    </source>
</reference>
<dbReference type="Pfam" id="PF10268">
    <property type="entry name" value="Tmemb_161AB"/>
    <property type="match status" value="1"/>
</dbReference>
<evidence type="ECO:0000256" key="3">
    <source>
        <dbReference type="ARBA" id="ARBA00022692"/>
    </source>
</evidence>
<evidence type="ECO:0000313" key="8">
    <source>
        <dbReference type="EMBL" id="KFD46993.1"/>
    </source>
</evidence>
<dbReference type="InterPro" id="IPR019395">
    <property type="entry name" value="Transmembrane_161A/B"/>
</dbReference>
<feature type="transmembrane region" description="Helical" evidence="7">
    <location>
        <begin position="358"/>
        <end position="377"/>
    </location>
</feature>
<evidence type="ECO:0000256" key="6">
    <source>
        <dbReference type="ARBA" id="ARBA00023180"/>
    </source>
</evidence>
<feature type="transmembrane region" description="Helical" evidence="7">
    <location>
        <begin position="140"/>
        <end position="161"/>
    </location>
</feature>